<dbReference type="EMBL" id="MT144669">
    <property type="protein sequence ID" value="QJH97002.1"/>
    <property type="molecule type" value="Genomic_DNA"/>
</dbReference>
<accession>A0A6H1ZKJ3</accession>
<dbReference type="InterPro" id="IPR032427">
    <property type="entry name" value="P22_portal"/>
</dbReference>
<reference evidence="1" key="1">
    <citation type="submission" date="2020-03" db="EMBL/GenBank/DDBJ databases">
        <title>The deep terrestrial virosphere.</title>
        <authorList>
            <person name="Holmfeldt K."/>
            <person name="Nilsson E."/>
            <person name="Simone D."/>
            <person name="Lopez-Fernandez M."/>
            <person name="Wu X."/>
            <person name="de Brujin I."/>
            <person name="Lundin D."/>
            <person name="Andersson A."/>
            <person name="Bertilsson S."/>
            <person name="Dopson M."/>
        </authorList>
    </citation>
    <scope>NUCLEOTIDE SEQUENCE</scope>
    <source>
        <strain evidence="1">TM448A00735</strain>
        <strain evidence="2">TM448B00886</strain>
    </source>
</reference>
<gene>
    <name evidence="1" type="ORF">TM448A00735_0003</name>
    <name evidence="2" type="ORF">TM448B00886_0012</name>
</gene>
<evidence type="ECO:0000313" key="2">
    <source>
        <dbReference type="EMBL" id="QJH97002.1"/>
    </source>
</evidence>
<dbReference type="AlphaFoldDB" id="A0A6H1ZKJ3"/>
<dbReference type="Pfam" id="PF16510">
    <property type="entry name" value="P22_portal"/>
    <property type="match status" value="1"/>
</dbReference>
<dbReference type="EMBL" id="MT144057">
    <property type="protein sequence ID" value="QJA47785.1"/>
    <property type="molecule type" value="Genomic_DNA"/>
</dbReference>
<name>A0A6H1ZKJ3_9ZZZZ</name>
<evidence type="ECO:0000313" key="1">
    <source>
        <dbReference type="EMBL" id="QJA47785.1"/>
    </source>
</evidence>
<sequence>MKNPTVDKWVKEIQPSIAQRRAAMPDMQKAANLYRGDFLGYMGLAQDEKGDRVWTNHVYSTIKAKVATLFWRNPHVLCQPRKGATIKTARLVESIGNYLWSELKLKKRIKRVVQNALIFGTGWVKFAWDPELPSGAWVRRYAPWRVHFDPTIEDFEDLTWLAFEMEETPERIKDIYRQEISGAAATVLRPTEGFDYARKKQLEFVSDEKLTEKTKLYEIHDREAQQVMLLCEGHDRWLKKPTKSAYTDLEQFFPALPLSLNIDVERIEGLSEALLLAPHEEALQRIRVFQLRHLARANRKYETEEQNITIEGERALKSGEDGAIVTVKQIGKLRPIPDASIPQDFYMVEPRVKEDIRNTSGMPDYRRGAGQLDPETASAVVAMERGADVISVADRDEVEQFCADLTRNLIQLYQMFSTRDRLAPIAEREDIVGWREWGKRDIAGEYDFITEIGSTIRKDERQRKQEALELYNGVKDDPNVNRVELLKYLFQTYRLPQTENFLVAATPLPEEEGELGGPPMELPEAMEGMEDMEDMEDMRRFRQGVMTRAEF</sequence>
<proteinExistence type="predicted"/>
<protein>
    <submittedName>
        <fullName evidence="1">Putative head tail connector protein</fullName>
    </submittedName>
</protein>
<organism evidence="1">
    <name type="scientific">viral metagenome</name>
    <dbReference type="NCBI Taxonomy" id="1070528"/>
    <lineage>
        <taxon>unclassified sequences</taxon>
        <taxon>metagenomes</taxon>
        <taxon>organismal metagenomes</taxon>
    </lineage>
</organism>